<evidence type="ECO:0000313" key="13">
    <source>
        <dbReference type="Proteomes" id="UP001141552"/>
    </source>
</evidence>
<dbReference type="EMBL" id="JAKUCV010000462">
    <property type="protein sequence ID" value="KAJ4849877.1"/>
    <property type="molecule type" value="Genomic_DNA"/>
</dbReference>
<comment type="subcellular location">
    <subcellularLocation>
        <location evidence="1">Membrane</location>
        <topology evidence="1">Multi-pass membrane protein</topology>
    </subcellularLocation>
</comment>
<keyword evidence="13" id="KW-1185">Reference proteome</keyword>
<dbReference type="SUPFAM" id="SSF81324">
    <property type="entry name" value="Voltage-gated potassium channels"/>
    <property type="match status" value="2"/>
</dbReference>
<dbReference type="Gene3D" id="1.10.287.70">
    <property type="match status" value="2"/>
</dbReference>
<dbReference type="GO" id="GO:0009705">
    <property type="term" value="C:plant-type vacuole membrane"/>
    <property type="evidence" value="ECO:0007669"/>
    <property type="project" value="TreeGrafter"/>
</dbReference>
<dbReference type="PANTHER" id="PTHR11003">
    <property type="entry name" value="POTASSIUM CHANNEL, SUBFAMILY K"/>
    <property type="match status" value="1"/>
</dbReference>
<dbReference type="Proteomes" id="UP001141552">
    <property type="component" value="Unassembled WGS sequence"/>
</dbReference>
<dbReference type="GO" id="GO:0030322">
    <property type="term" value="P:stabilization of membrane potential"/>
    <property type="evidence" value="ECO:0007669"/>
    <property type="project" value="TreeGrafter"/>
</dbReference>
<evidence type="ECO:0000256" key="3">
    <source>
        <dbReference type="ARBA" id="ARBA00022448"/>
    </source>
</evidence>
<dbReference type="PRINTS" id="PR01333">
    <property type="entry name" value="2POREKCHANEL"/>
</dbReference>
<comment type="similarity">
    <text evidence="2">Belongs to the two pore domain potassium channel (TC 1.A.1.7) family.</text>
</comment>
<dbReference type="AlphaFoldDB" id="A0A9Q0GJ94"/>
<reference evidence="12" key="1">
    <citation type="submission" date="2022-02" db="EMBL/GenBank/DDBJ databases">
        <authorList>
            <person name="Henning P.M."/>
            <person name="McCubbin A.G."/>
            <person name="Shore J.S."/>
        </authorList>
    </citation>
    <scope>NUCLEOTIDE SEQUENCE</scope>
    <source>
        <strain evidence="12">F60SS</strain>
        <tissue evidence="12">Leaves</tissue>
    </source>
</reference>
<dbReference type="PANTHER" id="PTHR11003:SF268">
    <property type="entry name" value="TWO-PORE POTASSIUM CHANNEL 4-RELATED"/>
    <property type="match status" value="1"/>
</dbReference>
<keyword evidence="6" id="KW-0406">Ion transport</keyword>
<accession>A0A9Q0GJ94</accession>
<keyword evidence="8" id="KW-0407">Ion channel</keyword>
<evidence type="ECO:0000256" key="9">
    <source>
        <dbReference type="SAM" id="MobiDB-lite"/>
    </source>
</evidence>
<dbReference type="GO" id="GO:0022841">
    <property type="term" value="F:potassium ion leak channel activity"/>
    <property type="evidence" value="ECO:0007669"/>
    <property type="project" value="TreeGrafter"/>
</dbReference>
<evidence type="ECO:0000256" key="8">
    <source>
        <dbReference type="ARBA" id="ARBA00023303"/>
    </source>
</evidence>
<feature type="transmembrane region" description="Helical" evidence="10">
    <location>
        <begin position="98"/>
        <end position="118"/>
    </location>
</feature>
<reference evidence="12" key="2">
    <citation type="journal article" date="2023" name="Plants (Basel)">
        <title>Annotation of the Turnera subulata (Passifloraceae) Draft Genome Reveals the S-Locus Evolved after the Divergence of Turneroideae from Passifloroideae in a Stepwise Manner.</title>
        <authorList>
            <person name="Henning P.M."/>
            <person name="Roalson E.H."/>
            <person name="Mir W."/>
            <person name="McCubbin A.G."/>
            <person name="Shore J.S."/>
        </authorList>
    </citation>
    <scope>NUCLEOTIDE SEQUENCE</scope>
    <source>
        <strain evidence="12">F60SS</strain>
    </source>
</reference>
<evidence type="ECO:0000256" key="7">
    <source>
        <dbReference type="ARBA" id="ARBA00023136"/>
    </source>
</evidence>
<protein>
    <recommendedName>
        <fullName evidence="11">Potassium channel domain-containing protein</fullName>
    </recommendedName>
</protein>
<feature type="domain" description="Potassium channel" evidence="11">
    <location>
        <begin position="236"/>
        <end position="305"/>
    </location>
</feature>
<feature type="compositionally biased region" description="Low complexity" evidence="9">
    <location>
        <begin position="43"/>
        <end position="53"/>
    </location>
</feature>
<feature type="transmembrane region" description="Helical" evidence="10">
    <location>
        <begin position="230"/>
        <end position="251"/>
    </location>
</feature>
<feature type="region of interest" description="Disordered" evidence="9">
    <location>
        <begin position="1"/>
        <end position="67"/>
    </location>
</feature>
<keyword evidence="7 10" id="KW-0472">Membrane</keyword>
<dbReference type="GO" id="GO:0005886">
    <property type="term" value="C:plasma membrane"/>
    <property type="evidence" value="ECO:0007669"/>
    <property type="project" value="TreeGrafter"/>
</dbReference>
<evidence type="ECO:0000313" key="12">
    <source>
        <dbReference type="EMBL" id="KAJ4849877.1"/>
    </source>
</evidence>
<name>A0A9Q0GJ94_9ROSI</name>
<evidence type="ECO:0000256" key="2">
    <source>
        <dbReference type="ARBA" id="ARBA00010159"/>
    </source>
</evidence>
<sequence length="360" mass="40171">MAYEPLLANAARPPEGDPFILTQSFSTPILFPEIRDDPPPPQQQQVQPSSSSPPRAPTNTHFKKPGSLRRCKTAPAMVAMREPSPAPAPEPEPESGSFVRVTMLLLCVYLLGGGYVYFVYRESFSGDETYWIVDALYFCVVTMCTIGYGDITPMTPETKLFVIVFVLMGFGIIGTLLNGLVTYVLDLQESMILSGVRNTGHENNHHHGVLSAWKYIFDPRKGRVRVRSKVSFAVLIVVLSLAIGTSFLYFIEQLDFVDSVYLAVMSVTTVGYGDRAFKTLTGRIFAILWLLVSTLAVARAFLFLTEMRIEKRQKRALTKVLKRNITVEDLLAADMNHNGYIRCGSTLISEYPELFCLTIS</sequence>
<gene>
    <name evidence="12" type="ORF">Tsubulata_034679</name>
</gene>
<keyword evidence="4 10" id="KW-0812">Transmembrane</keyword>
<comment type="caution">
    <text evidence="12">The sequence shown here is derived from an EMBL/GenBank/DDBJ whole genome shotgun (WGS) entry which is preliminary data.</text>
</comment>
<feature type="transmembrane region" description="Helical" evidence="10">
    <location>
        <begin position="160"/>
        <end position="185"/>
    </location>
</feature>
<feature type="domain" description="Potassium channel" evidence="11">
    <location>
        <begin position="105"/>
        <end position="184"/>
    </location>
</feature>
<keyword evidence="3" id="KW-0813">Transport</keyword>
<feature type="transmembrane region" description="Helical" evidence="10">
    <location>
        <begin position="130"/>
        <end position="148"/>
    </location>
</feature>
<proteinExistence type="inferred from homology"/>
<feature type="transmembrane region" description="Helical" evidence="10">
    <location>
        <begin position="284"/>
        <end position="305"/>
    </location>
</feature>
<evidence type="ECO:0000256" key="10">
    <source>
        <dbReference type="SAM" id="Phobius"/>
    </source>
</evidence>
<evidence type="ECO:0000256" key="6">
    <source>
        <dbReference type="ARBA" id="ARBA00023065"/>
    </source>
</evidence>
<evidence type="ECO:0000256" key="4">
    <source>
        <dbReference type="ARBA" id="ARBA00022692"/>
    </source>
</evidence>
<evidence type="ECO:0000259" key="11">
    <source>
        <dbReference type="Pfam" id="PF07885"/>
    </source>
</evidence>
<keyword evidence="5 10" id="KW-1133">Transmembrane helix</keyword>
<dbReference type="OrthoDB" id="415460at2759"/>
<dbReference type="InterPro" id="IPR003280">
    <property type="entry name" value="2pore_dom_K_chnl"/>
</dbReference>
<dbReference type="GO" id="GO:0015271">
    <property type="term" value="F:outward rectifier potassium channel activity"/>
    <property type="evidence" value="ECO:0007669"/>
    <property type="project" value="TreeGrafter"/>
</dbReference>
<dbReference type="Pfam" id="PF07885">
    <property type="entry name" value="Ion_trans_2"/>
    <property type="match status" value="2"/>
</dbReference>
<dbReference type="InterPro" id="IPR013099">
    <property type="entry name" value="K_chnl_dom"/>
</dbReference>
<organism evidence="12 13">
    <name type="scientific">Turnera subulata</name>
    <dbReference type="NCBI Taxonomy" id="218843"/>
    <lineage>
        <taxon>Eukaryota</taxon>
        <taxon>Viridiplantae</taxon>
        <taxon>Streptophyta</taxon>
        <taxon>Embryophyta</taxon>
        <taxon>Tracheophyta</taxon>
        <taxon>Spermatophyta</taxon>
        <taxon>Magnoliopsida</taxon>
        <taxon>eudicotyledons</taxon>
        <taxon>Gunneridae</taxon>
        <taxon>Pentapetalae</taxon>
        <taxon>rosids</taxon>
        <taxon>fabids</taxon>
        <taxon>Malpighiales</taxon>
        <taxon>Passifloraceae</taxon>
        <taxon>Turnera</taxon>
    </lineage>
</organism>
<evidence type="ECO:0000256" key="5">
    <source>
        <dbReference type="ARBA" id="ARBA00022989"/>
    </source>
</evidence>
<evidence type="ECO:0000256" key="1">
    <source>
        <dbReference type="ARBA" id="ARBA00004141"/>
    </source>
</evidence>
<dbReference type="FunFam" id="1.10.287.70:FF:000167">
    <property type="entry name" value="Two-pore potassium channel 2-like"/>
    <property type="match status" value="1"/>
</dbReference>